<sequence length="197" mass="22647">MVTHCSAAWATEPDHIKKKKNGEPSPTLCPSARPSPLLVTELLHSWEIGDKFLKRPKPVIHGSHLEQLHFLQNSDLLETEDRLLTGPGWKMLRGLLDLLKHTPVDHPDCLPVQDALRISQDLFPASGQTLTPLDCSHNGLPRWRPPFLRHTCILIEYGEYLCLFRPANIGLFISREETWVECWYVLTLQHKQLQQVW</sequence>
<protein>
    <submittedName>
        <fullName evidence="1">Uncharacterized protein</fullName>
    </submittedName>
</protein>
<dbReference type="Bgee" id="ENSMMUG00000064622">
    <property type="expression patterns" value="Expressed in spermatocyte and 5 other cell types or tissues"/>
</dbReference>
<reference evidence="1" key="4">
    <citation type="submission" date="2025-09" db="UniProtKB">
        <authorList>
            <consortium name="Ensembl"/>
        </authorList>
    </citation>
    <scope>IDENTIFICATION</scope>
    <source>
        <strain evidence="1">17573</strain>
    </source>
</reference>
<accession>A0A5F7ZZ09</accession>
<proteinExistence type="predicted"/>
<keyword evidence="2" id="KW-1185">Reference proteome</keyword>
<dbReference type="VEuPathDB" id="HostDB:ENSMMUG00000064622"/>
<dbReference type="AlphaFoldDB" id="A0A5F7ZZ09"/>
<dbReference type="Ensembl" id="ENSMMUT00000093588.1">
    <property type="protein sequence ID" value="ENSMMUP00000070871.1"/>
    <property type="gene ID" value="ENSMMUG00000064622.1"/>
</dbReference>
<dbReference type="Proteomes" id="UP000006718">
    <property type="component" value="Chromosome 10"/>
</dbReference>
<reference evidence="1" key="2">
    <citation type="submission" date="2019-01" db="EMBL/GenBank/DDBJ databases">
        <authorList>
            <person name="Graves T."/>
            <person name="Eichler E.E."/>
            <person name="Wilson R.K."/>
        </authorList>
    </citation>
    <scope>NUCLEOTIDE SEQUENCE [LARGE SCALE GENOMIC DNA]</scope>
    <source>
        <strain evidence="1">17573</strain>
    </source>
</reference>
<evidence type="ECO:0000313" key="2">
    <source>
        <dbReference type="Proteomes" id="UP000006718"/>
    </source>
</evidence>
<dbReference type="InParanoid" id="A0A5F7ZZ09"/>
<organism evidence="1 2">
    <name type="scientific">Macaca mulatta</name>
    <name type="common">Rhesus macaque</name>
    <dbReference type="NCBI Taxonomy" id="9544"/>
    <lineage>
        <taxon>Eukaryota</taxon>
        <taxon>Metazoa</taxon>
        <taxon>Chordata</taxon>
        <taxon>Craniata</taxon>
        <taxon>Vertebrata</taxon>
        <taxon>Euteleostomi</taxon>
        <taxon>Mammalia</taxon>
        <taxon>Eutheria</taxon>
        <taxon>Euarchontoglires</taxon>
        <taxon>Primates</taxon>
        <taxon>Haplorrhini</taxon>
        <taxon>Catarrhini</taxon>
        <taxon>Cercopithecidae</taxon>
        <taxon>Cercopithecinae</taxon>
        <taxon>Macaca</taxon>
    </lineage>
</organism>
<dbReference type="SMR" id="A0A5F7ZZ09"/>
<name>A0A5F7ZZ09_MACMU</name>
<evidence type="ECO:0000313" key="1">
    <source>
        <dbReference type="Ensembl" id="ENSMMUP00000070871.1"/>
    </source>
</evidence>
<reference evidence="2" key="1">
    <citation type="journal article" date="2007" name="Science">
        <title>Evolutionary and biomedical insights from the rhesus macaque genome.</title>
        <authorList>
            <person name="Gibbs R.A."/>
            <person name="Rogers J."/>
            <person name="Katze M.G."/>
            <person name="Bumgarner R."/>
            <person name="Weinstock G.M."/>
            <person name="Mardis E.R."/>
            <person name="Remington K.A."/>
            <person name="Strausberg R.L."/>
            <person name="Venter J.C."/>
            <person name="Wilson R.K."/>
            <person name="Batzer M.A."/>
            <person name="Bustamante C.D."/>
            <person name="Eichler E.E."/>
            <person name="Hahn M.W."/>
            <person name="Hardison R.C."/>
            <person name="Makova K.D."/>
            <person name="Miller W."/>
            <person name="Milosavljevic A."/>
            <person name="Palermo R.E."/>
            <person name="Siepel A."/>
            <person name="Sikela J.M."/>
            <person name="Attaway T."/>
            <person name="Bell S."/>
            <person name="Bernard K.E."/>
            <person name="Buhay C.J."/>
            <person name="Chandrabose M.N."/>
            <person name="Dao M."/>
            <person name="Davis C."/>
            <person name="Delehaunty K.D."/>
            <person name="Ding Y."/>
            <person name="Dinh H.H."/>
            <person name="Dugan-Rocha S."/>
            <person name="Fulton L.A."/>
            <person name="Gabisi R.A."/>
            <person name="Garner T.T."/>
            <person name="Godfrey J."/>
            <person name="Hawes A.C."/>
            <person name="Hernandez J."/>
            <person name="Hines S."/>
            <person name="Holder M."/>
            <person name="Hume J."/>
            <person name="Jhangiani S.N."/>
            <person name="Joshi V."/>
            <person name="Khan Z.M."/>
            <person name="Kirkness E.F."/>
            <person name="Cree A."/>
            <person name="Fowler R.G."/>
            <person name="Lee S."/>
            <person name="Lewis L.R."/>
            <person name="Li Z."/>
            <person name="Liu Y.-S."/>
            <person name="Moore S.M."/>
            <person name="Muzny D."/>
            <person name="Nazareth L.V."/>
            <person name="Ngo D.N."/>
            <person name="Okwuonu G.O."/>
            <person name="Pai G."/>
            <person name="Parker D."/>
            <person name="Paul H.A."/>
            <person name="Pfannkoch C."/>
            <person name="Pohl C.S."/>
            <person name="Rogers Y.-H.C."/>
            <person name="Ruiz S.J."/>
            <person name="Sabo A."/>
            <person name="Santibanez J."/>
            <person name="Schneider B.W."/>
            <person name="Smith S.M."/>
            <person name="Sodergren E."/>
            <person name="Svatek A.F."/>
            <person name="Utterback T.R."/>
            <person name="Vattathil S."/>
            <person name="Warren W."/>
            <person name="White C.S."/>
            <person name="Chinwalla A.T."/>
            <person name="Feng Y."/>
            <person name="Halpern A.L."/>
            <person name="Hillier L.W."/>
            <person name="Huang X."/>
            <person name="Minx P."/>
            <person name="Nelson J.O."/>
            <person name="Pepin K.H."/>
            <person name="Qin X."/>
            <person name="Sutton G.G."/>
            <person name="Venter E."/>
            <person name="Walenz B.P."/>
            <person name="Wallis J.W."/>
            <person name="Worley K.C."/>
            <person name="Yang S.-P."/>
            <person name="Jones S.M."/>
            <person name="Marra M.A."/>
            <person name="Rocchi M."/>
            <person name="Schein J.E."/>
            <person name="Baertsch R."/>
            <person name="Clarke L."/>
            <person name="Csuros M."/>
            <person name="Glasscock J."/>
            <person name="Harris R.A."/>
            <person name="Havlak P."/>
            <person name="Jackson A.R."/>
            <person name="Jiang H."/>
            <person name="Liu Y."/>
            <person name="Messina D.N."/>
            <person name="Shen Y."/>
            <person name="Song H.X.-Z."/>
            <person name="Wylie T."/>
            <person name="Zhang L."/>
            <person name="Birney E."/>
            <person name="Han K."/>
            <person name="Konkel M.K."/>
            <person name="Lee J."/>
            <person name="Smit A.F.A."/>
            <person name="Ullmer B."/>
            <person name="Wang H."/>
            <person name="Xing J."/>
            <person name="Burhans R."/>
            <person name="Cheng Z."/>
            <person name="Karro J.E."/>
            <person name="Ma J."/>
            <person name="Raney B."/>
            <person name="She X."/>
            <person name="Cox M.J."/>
            <person name="Demuth J.P."/>
            <person name="Dumas L.J."/>
            <person name="Han S.-G."/>
            <person name="Hopkins J."/>
            <person name="Karimpour-Fard A."/>
            <person name="Kim Y.H."/>
            <person name="Pollack J.R."/>
            <person name="Vinar T."/>
            <person name="Addo-Quaye C."/>
            <person name="Degenhardt J."/>
            <person name="Denby A."/>
            <person name="Hubisz M.J."/>
            <person name="Indap A."/>
            <person name="Kosiol C."/>
            <person name="Lahn B.T."/>
            <person name="Lawson H.A."/>
            <person name="Marklein A."/>
            <person name="Nielsen R."/>
            <person name="Vallender E.J."/>
            <person name="Clark A.G."/>
            <person name="Ferguson B."/>
            <person name="Hernandez R.D."/>
            <person name="Hirani K."/>
            <person name="Kehrer-Sawatzki H."/>
            <person name="Kolb J."/>
            <person name="Patil S."/>
            <person name="Pu L.-L."/>
            <person name="Ren Y."/>
            <person name="Smith D.G."/>
            <person name="Wheeler D.A."/>
            <person name="Schenck I."/>
            <person name="Ball E.V."/>
            <person name="Chen R."/>
            <person name="Cooper D.N."/>
            <person name="Giardine B."/>
            <person name="Hsu F."/>
            <person name="Kent W.J."/>
            <person name="Lesk A."/>
            <person name="Nelson D.L."/>
            <person name="O'brien W.E."/>
            <person name="Pruefer K."/>
            <person name="Stenson P.D."/>
            <person name="Wallace J.C."/>
            <person name="Ke H."/>
            <person name="Liu X.-M."/>
            <person name="Wang P."/>
            <person name="Xiang A.P."/>
            <person name="Yang F."/>
            <person name="Barber G.P."/>
            <person name="Haussler D."/>
            <person name="Karolchik D."/>
            <person name="Kern A.D."/>
            <person name="Kuhn R.M."/>
            <person name="Smith K.E."/>
            <person name="Zwieg A.S."/>
        </authorList>
    </citation>
    <scope>NUCLEOTIDE SEQUENCE [LARGE SCALE GENOMIC DNA]</scope>
    <source>
        <strain evidence="2">17573</strain>
    </source>
</reference>
<reference evidence="1" key="3">
    <citation type="submission" date="2025-08" db="UniProtKB">
        <authorList>
            <consortium name="Ensembl"/>
        </authorList>
    </citation>
    <scope>IDENTIFICATION</scope>
    <source>
        <strain evidence="1">17573</strain>
    </source>
</reference>